<dbReference type="RefSeq" id="WP_131533727.1">
    <property type="nucleotide sequence ID" value="NZ_SJSO01000025.1"/>
</dbReference>
<dbReference type="EMBL" id="SJSO01000025">
    <property type="protein sequence ID" value="TCD18275.1"/>
    <property type="molecule type" value="Genomic_DNA"/>
</dbReference>
<sequence length="430" mass="47694">MIHKLTPKLFLISLCLFLGFFTIFNSCKKTQKTEDPISNARDWYSKSNLNGTQLLSSKGTSQQIKQELDWSSASTFQLESGSDVVSVPVKMVLGKGALGGSYMLLIDKLKNNYRVQVAYSPEKEYFKGLTTDVGMRDVYKQTTSSNFINAPRLSNKDKLMAITCTSWYMVTTYYTYDGNLAGTSSRYLFQSCSGDLGDYPEPDYGGPVDCQGVVAGGAYATDCGCIGGTTGITSCPLREIVDSVSNTCLKAQLNTARNAQTTIRNMLNETFGGPSEFESLHLKFKDVTTLADNVSGDAGRETATSVYFNIRLNQNKLPGYSKEYILSTIYHEILHAYLFSKMEKGPDGRFHISTQHDDMANKYLTLMTGALKIAFPNISDQEAWALSWGGLEETDLYTKKLTQAQRDAITVTNRRHTNKLATDKQGTYCD</sequence>
<dbReference type="Proteomes" id="UP000293925">
    <property type="component" value="Unassembled WGS sequence"/>
</dbReference>
<comment type="caution">
    <text evidence="1">The sequence shown here is derived from an EMBL/GenBank/DDBJ whole genome shotgun (WGS) entry which is preliminary data.</text>
</comment>
<organism evidence="1 2">
    <name type="scientific">Pedobacter psychrodurus</name>
    <dbReference type="NCBI Taxonomy" id="2530456"/>
    <lineage>
        <taxon>Bacteria</taxon>
        <taxon>Pseudomonadati</taxon>
        <taxon>Bacteroidota</taxon>
        <taxon>Sphingobacteriia</taxon>
        <taxon>Sphingobacteriales</taxon>
        <taxon>Sphingobacteriaceae</taxon>
        <taxon>Pedobacter</taxon>
    </lineage>
</organism>
<keyword evidence="2" id="KW-1185">Reference proteome</keyword>
<evidence type="ECO:0000313" key="1">
    <source>
        <dbReference type="EMBL" id="TCD18275.1"/>
    </source>
</evidence>
<reference evidence="1 2" key="1">
    <citation type="submission" date="2019-02" db="EMBL/GenBank/DDBJ databases">
        <title>Pedobacter sp. RP-3-21 sp. nov., isolated from Arctic soil.</title>
        <authorList>
            <person name="Dahal R.H."/>
        </authorList>
    </citation>
    <scope>NUCLEOTIDE SEQUENCE [LARGE SCALE GENOMIC DNA]</scope>
    <source>
        <strain evidence="1 2">RP-3-21</strain>
    </source>
</reference>
<proteinExistence type="predicted"/>
<gene>
    <name evidence="1" type="ORF">EZ456_21450</name>
</gene>
<name>A0A4R0PGT3_9SPHI</name>
<evidence type="ECO:0000313" key="2">
    <source>
        <dbReference type="Proteomes" id="UP000293925"/>
    </source>
</evidence>
<accession>A0A4R0PGT3</accession>
<protein>
    <recommendedName>
        <fullName evidence="3">SprT-like family protein</fullName>
    </recommendedName>
</protein>
<dbReference type="OrthoDB" id="710582at2"/>
<evidence type="ECO:0008006" key="3">
    <source>
        <dbReference type="Google" id="ProtNLM"/>
    </source>
</evidence>
<dbReference type="AlphaFoldDB" id="A0A4R0PGT3"/>